<dbReference type="HOGENOM" id="CLU_000604_92_3_12"/>
<evidence type="ECO:0000256" key="7">
    <source>
        <dbReference type="ARBA" id="ARBA00022840"/>
    </source>
</evidence>
<dbReference type="SUPFAM" id="SSF52540">
    <property type="entry name" value="P-loop containing nucleoside triphosphate hydrolases"/>
    <property type="match status" value="2"/>
</dbReference>
<dbReference type="PROSITE" id="PS00211">
    <property type="entry name" value="ABC_TRANSPORTER_1"/>
    <property type="match status" value="1"/>
</dbReference>
<evidence type="ECO:0000256" key="5">
    <source>
        <dbReference type="ARBA" id="ARBA00022737"/>
    </source>
</evidence>
<dbReference type="GO" id="GO:0005886">
    <property type="term" value="C:plasma membrane"/>
    <property type="evidence" value="ECO:0007669"/>
    <property type="project" value="UniProtKB-SubCell"/>
</dbReference>
<evidence type="ECO:0000256" key="4">
    <source>
        <dbReference type="ARBA" id="ARBA00022597"/>
    </source>
</evidence>
<organism evidence="11 12">
    <name type="scientific">Treponema maltophilum ATCC 51939</name>
    <dbReference type="NCBI Taxonomy" id="1125699"/>
    <lineage>
        <taxon>Bacteria</taxon>
        <taxon>Pseudomonadati</taxon>
        <taxon>Spirochaetota</taxon>
        <taxon>Spirochaetia</taxon>
        <taxon>Spirochaetales</taxon>
        <taxon>Treponemataceae</taxon>
        <taxon>Treponema</taxon>
    </lineage>
</organism>
<dbReference type="Proteomes" id="UP000014541">
    <property type="component" value="Unassembled WGS sequence"/>
</dbReference>
<keyword evidence="5" id="KW-0677">Repeat</keyword>
<feature type="domain" description="ABC transporter" evidence="10">
    <location>
        <begin position="254"/>
        <end position="498"/>
    </location>
</feature>
<dbReference type="InterPro" id="IPR027417">
    <property type="entry name" value="P-loop_NTPase"/>
</dbReference>
<dbReference type="InterPro" id="IPR050107">
    <property type="entry name" value="ABC_carbohydrate_import_ATPase"/>
</dbReference>
<keyword evidence="8" id="KW-1278">Translocase</keyword>
<proteinExistence type="predicted"/>
<dbReference type="STRING" id="1125699.HMPREF9194_02241"/>
<evidence type="ECO:0000256" key="1">
    <source>
        <dbReference type="ARBA" id="ARBA00004202"/>
    </source>
</evidence>
<keyword evidence="12" id="KW-1185">Reference proteome</keyword>
<dbReference type="PATRIC" id="fig|1125699.3.peg.2263"/>
<comment type="caution">
    <text evidence="11">The sequence shown here is derived from an EMBL/GenBank/DDBJ whole genome shotgun (WGS) entry which is preliminary data.</text>
</comment>
<evidence type="ECO:0000313" key="12">
    <source>
        <dbReference type="Proteomes" id="UP000014541"/>
    </source>
</evidence>
<dbReference type="InterPro" id="IPR003439">
    <property type="entry name" value="ABC_transporter-like_ATP-bd"/>
</dbReference>
<protein>
    <recommendedName>
        <fullName evidence="10">ABC transporter domain-containing protein</fullName>
    </recommendedName>
</protein>
<sequence>MSDKIVLELKNITKVFPGVKALDNVRFDLREGEVHALMGENGAGKSTLIKVITGVYQCDEGEIFFDSKPVVIKTPLEAQKLGVAVIYQTVTAFPDLSVTENIFMGQELKNKFGFYKWKEMHKRAKALLDQLGSDIDVEARMGTLSVAKQQLVEIAKALSKNARILIMDEPTASLTQHECEDLYRIVEKLRDSGVSIIFITHKFEDMYRLASRVTVFRDSGYIGTWPVNGISNAKLIEAMVGRKLEQMYPPKTAVIGETVFEVENLGLTGYFKNVSFTVRRGEIVALTGLVGAGRTEVMQAIYGVLHPDSGCMKLNGKKIVCRNPQDALRQGIGLLPEDRHLQGLVLDMPIYQNITLSNLIEYRKLHLFLNRAKEKADADVLCKKIAVKASSVETAPSFLSGGNQQKVALAKLLRSKLKVLIVDEPTKGIDVGAKYSIYTIMNELAASGYAIIMISSEMPEVLGMADRIIVMKNGRVTAELDRGEADQEKILRAAITSVNEQHRQEAV</sequence>
<dbReference type="GO" id="GO:0005524">
    <property type="term" value="F:ATP binding"/>
    <property type="evidence" value="ECO:0007669"/>
    <property type="project" value="UniProtKB-KW"/>
</dbReference>
<keyword evidence="2" id="KW-0813">Transport</keyword>
<dbReference type="PANTHER" id="PTHR43790">
    <property type="entry name" value="CARBOHYDRATE TRANSPORT ATP-BINDING PROTEIN MG119-RELATED"/>
    <property type="match status" value="1"/>
</dbReference>
<dbReference type="PROSITE" id="PS50893">
    <property type="entry name" value="ABC_TRANSPORTER_2"/>
    <property type="match status" value="2"/>
</dbReference>
<comment type="subcellular location">
    <subcellularLocation>
        <location evidence="1">Cell membrane</location>
        <topology evidence="1">Peripheral membrane protein</topology>
    </subcellularLocation>
</comment>
<evidence type="ECO:0000313" key="11">
    <source>
        <dbReference type="EMBL" id="EPF31886.1"/>
    </source>
</evidence>
<dbReference type="AlphaFoldDB" id="S3K4H6"/>
<gene>
    <name evidence="11" type="ORF">HMPREF9194_02241</name>
</gene>
<dbReference type="Pfam" id="PF00005">
    <property type="entry name" value="ABC_tran"/>
    <property type="match status" value="2"/>
</dbReference>
<name>S3K4H6_TREMA</name>
<accession>S3K4H6</accession>
<dbReference type="GO" id="GO:0016887">
    <property type="term" value="F:ATP hydrolysis activity"/>
    <property type="evidence" value="ECO:0007669"/>
    <property type="project" value="InterPro"/>
</dbReference>
<reference evidence="11 12" key="1">
    <citation type="submission" date="2013-04" db="EMBL/GenBank/DDBJ databases">
        <title>The Genome Sequence of Treponema maltophilum ATCC 51939.</title>
        <authorList>
            <consortium name="The Broad Institute Genomics Platform"/>
            <person name="Earl A."/>
            <person name="Ward D."/>
            <person name="Feldgarden M."/>
            <person name="Gevers D."/>
            <person name="Leonetti C."/>
            <person name="Blanton J.M."/>
            <person name="Dewhirst F.E."/>
            <person name="Izard J."/>
            <person name="Walker B."/>
            <person name="Young S."/>
            <person name="Zeng Q."/>
            <person name="Gargeya S."/>
            <person name="Fitzgerald M."/>
            <person name="Haas B."/>
            <person name="Abouelleil A."/>
            <person name="Allen A.W."/>
            <person name="Alvarado L."/>
            <person name="Arachchi H.M."/>
            <person name="Berlin A.M."/>
            <person name="Chapman S.B."/>
            <person name="Gainer-Dewar J."/>
            <person name="Goldberg J."/>
            <person name="Griggs A."/>
            <person name="Gujja S."/>
            <person name="Hansen M."/>
            <person name="Howarth C."/>
            <person name="Imamovic A."/>
            <person name="Ireland A."/>
            <person name="Larimer J."/>
            <person name="McCowan C."/>
            <person name="Murphy C."/>
            <person name="Pearson M."/>
            <person name="Poon T.W."/>
            <person name="Priest M."/>
            <person name="Roberts A."/>
            <person name="Saif S."/>
            <person name="Shea T."/>
            <person name="Sisk P."/>
            <person name="Sykes S."/>
            <person name="Wortman J."/>
            <person name="Nusbaum C."/>
            <person name="Birren B."/>
        </authorList>
    </citation>
    <scope>NUCLEOTIDE SEQUENCE [LARGE SCALE GENOMIC DNA]</scope>
    <source>
        <strain evidence="11 12">ATCC 51939</strain>
    </source>
</reference>
<evidence type="ECO:0000256" key="3">
    <source>
        <dbReference type="ARBA" id="ARBA00022475"/>
    </source>
</evidence>
<evidence type="ECO:0000259" key="10">
    <source>
        <dbReference type="PROSITE" id="PS50893"/>
    </source>
</evidence>
<feature type="domain" description="ABC transporter" evidence="10">
    <location>
        <begin position="7"/>
        <end position="243"/>
    </location>
</feature>
<keyword evidence="6" id="KW-0547">Nucleotide-binding</keyword>
<dbReference type="PANTHER" id="PTHR43790:SF3">
    <property type="entry name" value="D-ALLOSE IMPORT ATP-BINDING PROTEIN ALSA-RELATED"/>
    <property type="match status" value="1"/>
</dbReference>
<dbReference type="eggNOG" id="COG1129">
    <property type="taxonomic scope" value="Bacteria"/>
</dbReference>
<dbReference type="RefSeq" id="WP_016526494.1">
    <property type="nucleotide sequence ID" value="NZ_KE332518.1"/>
</dbReference>
<evidence type="ECO:0000256" key="2">
    <source>
        <dbReference type="ARBA" id="ARBA00022448"/>
    </source>
</evidence>
<dbReference type="EMBL" id="ATFF01000006">
    <property type="protein sequence ID" value="EPF31886.1"/>
    <property type="molecule type" value="Genomic_DNA"/>
</dbReference>
<dbReference type="CDD" id="cd03216">
    <property type="entry name" value="ABC_Carb_Monos_I"/>
    <property type="match status" value="1"/>
</dbReference>
<evidence type="ECO:0000256" key="9">
    <source>
        <dbReference type="ARBA" id="ARBA00023136"/>
    </source>
</evidence>
<evidence type="ECO:0000256" key="6">
    <source>
        <dbReference type="ARBA" id="ARBA00022741"/>
    </source>
</evidence>
<dbReference type="InterPro" id="IPR017871">
    <property type="entry name" value="ABC_transporter-like_CS"/>
</dbReference>
<dbReference type="CDD" id="cd03215">
    <property type="entry name" value="ABC_Carb_Monos_II"/>
    <property type="match status" value="1"/>
</dbReference>
<dbReference type="SMART" id="SM00382">
    <property type="entry name" value="AAA"/>
    <property type="match status" value="2"/>
</dbReference>
<dbReference type="OrthoDB" id="304830at2"/>
<keyword evidence="9" id="KW-0472">Membrane</keyword>
<dbReference type="Gene3D" id="3.40.50.300">
    <property type="entry name" value="P-loop containing nucleotide triphosphate hydrolases"/>
    <property type="match status" value="2"/>
</dbReference>
<keyword evidence="4" id="KW-0762">Sugar transport</keyword>
<dbReference type="FunFam" id="3.40.50.300:FF:000127">
    <property type="entry name" value="Ribose import ATP-binding protein RbsA"/>
    <property type="match status" value="1"/>
</dbReference>
<keyword evidence="3" id="KW-1003">Cell membrane</keyword>
<keyword evidence="7" id="KW-0067">ATP-binding</keyword>
<dbReference type="InterPro" id="IPR003593">
    <property type="entry name" value="AAA+_ATPase"/>
</dbReference>
<evidence type="ECO:0000256" key="8">
    <source>
        <dbReference type="ARBA" id="ARBA00022967"/>
    </source>
</evidence>